<reference evidence="8 9" key="1">
    <citation type="submission" date="2017-07" db="EMBL/GenBank/DDBJ databases">
        <authorList>
            <person name="Sun Z.S."/>
            <person name="Albrecht U."/>
            <person name="Echele G."/>
            <person name="Lee C.C."/>
        </authorList>
    </citation>
    <scope>NUCLEOTIDE SEQUENCE [LARGE SCALE GENOMIC DNA]</scope>
    <source>
        <strain evidence="8 9">CGMCC 1.12710</strain>
    </source>
</reference>
<evidence type="ECO:0000313" key="8">
    <source>
        <dbReference type="EMBL" id="SNT74551.1"/>
    </source>
</evidence>
<dbReference type="GO" id="GO:0016020">
    <property type="term" value="C:membrane"/>
    <property type="evidence" value="ECO:0007669"/>
    <property type="project" value="UniProtKB-SubCell"/>
</dbReference>
<dbReference type="FunFam" id="1.10.287.110:FF:000001">
    <property type="entry name" value="Import inner membrane translocase subunit tim14"/>
    <property type="match status" value="1"/>
</dbReference>
<accession>A0A239PW63</accession>
<evidence type="ECO:0000313" key="9">
    <source>
        <dbReference type="Proteomes" id="UP000198346"/>
    </source>
</evidence>
<dbReference type="RefSeq" id="WP_089412698.1">
    <property type="nucleotide sequence ID" value="NZ_FZQA01000005.1"/>
</dbReference>
<organism evidence="8 9">
    <name type="scientific">Amphiplicatus metriothermophilus</name>
    <dbReference type="NCBI Taxonomy" id="1519374"/>
    <lineage>
        <taxon>Bacteria</taxon>
        <taxon>Pseudomonadati</taxon>
        <taxon>Pseudomonadota</taxon>
        <taxon>Alphaproteobacteria</taxon>
        <taxon>Parvularculales</taxon>
        <taxon>Parvularculaceae</taxon>
        <taxon>Amphiplicatus</taxon>
    </lineage>
</organism>
<keyword evidence="9" id="KW-1185">Reference proteome</keyword>
<dbReference type="Proteomes" id="UP000198346">
    <property type="component" value="Unassembled WGS sequence"/>
</dbReference>
<dbReference type="Pfam" id="PF00226">
    <property type="entry name" value="DnaJ"/>
    <property type="match status" value="1"/>
</dbReference>
<keyword evidence="3 6" id="KW-1133">Transmembrane helix</keyword>
<evidence type="ECO:0000256" key="3">
    <source>
        <dbReference type="ARBA" id="ARBA00022989"/>
    </source>
</evidence>
<dbReference type="InterPro" id="IPR036869">
    <property type="entry name" value="J_dom_sf"/>
</dbReference>
<feature type="domain" description="J" evidence="7">
    <location>
        <begin position="98"/>
        <end position="159"/>
    </location>
</feature>
<evidence type="ECO:0000256" key="5">
    <source>
        <dbReference type="ARBA" id="ARBA00038105"/>
    </source>
</evidence>
<comment type="similarity">
    <text evidence="5">Belongs to the TIM14 family.</text>
</comment>
<dbReference type="PROSITE" id="PS50076">
    <property type="entry name" value="DNAJ_2"/>
    <property type="match status" value="1"/>
</dbReference>
<evidence type="ECO:0000256" key="1">
    <source>
        <dbReference type="ARBA" id="ARBA00004167"/>
    </source>
</evidence>
<dbReference type="PANTHER" id="PTHR12763:SF28">
    <property type="entry name" value="GEO10507P1-RELATED"/>
    <property type="match status" value="1"/>
</dbReference>
<proteinExistence type="inferred from homology"/>
<dbReference type="PANTHER" id="PTHR12763">
    <property type="match status" value="1"/>
</dbReference>
<evidence type="ECO:0000259" key="7">
    <source>
        <dbReference type="PROSITE" id="PS50076"/>
    </source>
</evidence>
<keyword evidence="2 6" id="KW-0812">Transmembrane</keyword>
<feature type="transmembrane region" description="Helical" evidence="6">
    <location>
        <begin position="40"/>
        <end position="73"/>
    </location>
</feature>
<dbReference type="EMBL" id="FZQA01000005">
    <property type="protein sequence ID" value="SNT74551.1"/>
    <property type="molecule type" value="Genomic_DNA"/>
</dbReference>
<protein>
    <recommendedName>
        <fullName evidence="7">J domain-containing protein</fullName>
    </recommendedName>
</protein>
<dbReference type="SUPFAM" id="SSF46565">
    <property type="entry name" value="Chaperone J-domain"/>
    <property type="match status" value="1"/>
</dbReference>
<evidence type="ECO:0000256" key="2">
    <source>
        <dbReference type="ARBA" id="ARBA00022692"/>
    </source>
</evidence>
<dbReference type="SMART" id="SM00271">
    <property type="entry name" value="DnaJ"/>
    <property type="match status" value="1"/>
</dbReference>
<sequence length="159" mass="16870">MIGMLALLCALAVAGLLLWRMARGRVDGAESRNVTLLKGVAFLALAAALFAARLWPLAFMLLIAAGGITAIEIWRARAIRAREGEGLPVPRGKMAPKEAASILGVAEDAPAETVRAAHRKLIGQLHPDKGGTDYLAAKINEARDVLIARSAPREDEEAT</sequence>
<comment type="subcellular location">
    <subcellularLocation>
        <location evidence="1">Membrane</location>
        <topology evidence="1">Single-pass membrane protein</topology>
    </subcellularLocation>
</comment>
<dbReference type="InterPro" id="IPR001623">
    <property type="entry name" value="DnaJ_domain"/>
</dbReference>
<dbReference type="CDD" id="cd06257">
    <property type="entry name" value="DnaJ"/>
    <property type="match status" value="1"/>
</dbReference>
<name>A0A239PW63_9PROT</name>
<dbReference type="Gene3D" id="1.10.287.110">
    <property type="entry name" value="DnaJ domain"/>
    <property type="match status" value="1"/>
</dbReference>
<evidence type="ECO:0000256" key="4">
    <source>
        <dbReference type="ARBA" id="ARBA00023136"/>
    </source>
</evidence>
<evidence type="ECO:0000256" key="6">
    <source>
        <dbReference type="SAM" id="Phobius"/>
    </source>
</evidence>
<gene>
    <name evidence="8" type="ORF">SAMN06297382_2240</name>
</gene>
<dbReference type="OrthoDB" id="9811070at2"/>
<keyword evidence="4 6" id="KW-0472">Membrane</keyword>
<dbReference type="AlphaFoldDB" id="A0A239PW63"/>